<gene>
    <name evidence="1" type="ORF">RHMOL_Rhmol09G0062800</name>
</gene>
<evidence type="ECO:0000313" key="2">
    <source>
        <dbReference type="Proteomes" id="UP001062846"/>
    </source>
</evidence>
<protein>
    <submittedName>
        <fullName evidence="1">Uncharacterized protein</fullName>
    </submittedName>
</protein>
<accession>A0ACC0MAE9</accession>
<comment type="caution">
    <text evidence="1">The sequence shown here is derived from an EMBL/GenBank/DDBJ whole genome shotgun (WGS) entry which is preliminary data.</text>
</comment>
<keyword evidence="2" id="KW-1185">Reference proteome</keyword>
<proteinExistence type="predicted"/>
<organism evidence="1 2">
    <name type="scientific">Rhododendron molle</name>
    <name type="common">Chinese azalea</name>
    <name type="synonym">Azalea mollis</name>
    <dbReference type="NCBI Taxonomy" id="49168"/>
    <lineage>
        <taxon>Eukaryota</taxon>
        <taxon>Viridiplantae</taxon>
        <taxon>Streptophyta</taxon>
        <taxon>Embryophyta</taxon>
        <taxon>Tracheophyta</taxon>
        <taxon>Spermatophyta</taxon>
        <taxon>Magnoliopsida</taxon>
        <taxon>eudicotyledons</taxon>
        <taxon>Gunneridae</taxon>
        <taxon>Pentapetalae</taxon>
        <taxon>asterids</taxon>
        <taxon>Ericales</taxon>
        <taxon>Ericaceae</taxon>
        <taxon>Ericoideae</taxon>
        <taxon>Rhodoreae</taxon>
        <taxon>Rhododendron</taxon>
    </lineage>
</organism>
<evidence type="ECO:0000313" key="1">
    <source>
        <dbReference type="EMBL" id="KAI8537935.1"/>
    </source>
</evidence>
<reference evidence="1" key="1">
    <citation type="submission" date="2022-02" db="EMBL/GenBank/DDBJ databases">
        <title>Plant Genome Project.</title>
        <authorList>
            <person name="Zhang R.-G."/>
        </authorList>
    </citation>
    <scope>NUCLEOTIDE SEQUENCE</scope>
    <source>
        <strain evidence="1">AT1</strain>
    </source>
</reference>
<dbReference type="EMBL" id="CM046396">
    <property type="protein sequence ID" value="KAI8537935.1"/>
    <property type="molecule type" value="Genomic_DNA"/>
</dbReference>
<name>A0ACC0MAE9_RHOML</name>
<sequence>MSFLGPVGGLVWEIVSTTVVQYAVPWLSEFVSQKIHPLWQRYWPVIYQSIVVPAYHIVSDDLLPNHGDSSAVSASESPPGGTLPLDQKTLDPPQDHDSLTVSNVSNGLESDHEDIIGTSLSEMHTPLDGGGTTENNILGRASEPI</sequence>
<dbReference type="Proteomes" id="UP001062846">
    <property type="component" value="Chromosome 9"/>
</dbReference>